<evidence type="ECO:0000313" key="4">
    <source>
        <dbReference type="Proteomes" id="UP001219518"/>
    </source>
</evidence>
<reference evidence="3" key="2">
    <citation type="journal article" date="2023" name="BMC Genomics">
        <title>Pest status, molecular evolution, and epigenetic factors derived from the genome assembly of Frankliniella fusca, a thysanopteran phytovirus vector.</title>
        <authorList>
            <person name="Catto M.A."/>
            <person name="Labadie P.E."/>
            <person name="Jacobson A.L."/>
            <person name="Kennedy G.G."/>
            <person name="Srinivasan R."/>
            <person name="Hunt B.G."/>
        </authorList>
    </citation>
    <scope>NUCLEOTIDE SEQUENCE</scope>
    <source>
        <strain evidence="3">PL_HMW_Pooled</strain>
    </source>
</reference>
<feature type="region of interest" description="Disordered" evidence="1">
    <location>
        <begin position="523"/>
        <end position="557"/>
    </location>
</feature>
<dbReference type="Proteomes" id="UP001219518">
    <property type="component" value="Unassembled WGS sequence"/>
</dbReference>
<name>A0AAE1HY45_9NEOP</name>
<dbReference type="AlphaFoldDB" id="A0AAE1HY45"/>
<comment type="caution">
    <text evidence="3">The sequence shown here is derived from an EMBL/GenBank/DDBJ whole genome shotgun (WGS) entry which is preliminary data.</text>
</comment>
<dbReference type="InterPro" id="IPR012337">
    <property type="entry name" value="RNaseH-like_sf"/>
</dbReference>
<protein>
    <submittedName>
        <fullName evidence="3">Nitrogen permease regulator 3</fullName>
    </submittedName>
</protein>
<reference evidence="3" key="1">
    <citation type="submission" date="2021-07" db="EMBL/GenBank/DDBJ databases">
        <authorList>
            <person name="Catto M.A."/>
            <person name="Jacobson A."/>
            <person name="Kennedy G."/>
            <person name="Labadie P."/>
            <person name="Hunt B.G."/>
            <person name="Srinivasan R."/>
        </authorList>
    </citation>
    <scope>NUCLEOTIDE SEQUENCE</scope>
    <source>
        <strain evidence="3">PL_HMW_Pooled</strain>
        <tissue evidence="3">Head</tissue>
    </source>
</reference>
<feature type="region of interest" description="Disordered" evidence="1">
    <location>
        <begin position="89"/>
        <end position="190"/>
    </location>
</feature>
<proteinExistence type="predicted"/>
<feature type="compositionally biased region" description="Low complexity" evidence="1">
    <location>
        <begin position="156"/>
        <end position="167"/>
    </location>
</feature>
<keyword evidence="4" id="KW-1185">Reference proteome</keyword>
<sequence>MDLRDALSGLRLRKSGQRRREQRRPPGRSAGPGVPRSTPRAAGCTVVVQTSRTLGQHSVAVQTPARMYSPEYPAAATREASVQTELRAGTGHHRDPVGHRAASSRHRHPASRTGRQQVRRHQTRSRSSTRSRRSPPVRAGSRTTRQRRPVRERLGSPAPCAAAAHAPSPLPPPPPAPPLPAEVTLTSPASPPWSLADLDSMELEGYSRAKSAAKLFTSTNLLYLTFLSNILRGVQKVNKAFDATEADVTKVYSDLRSQILSLAGRILKPHCMVETARPGMLRSEEARIIKAALLNPDNLLSTDRVSLGKRFARVAVSEKVPEQELNVVRHKCGAHIFTLVQLLLDKLPSNLDSVSKVRFLVPRLVLVKTERPTFSQLPTEFADNDPELLDQLENQWRELGTLPITEICDNFSVNDDIDSVDIGHFWSCVLELKYVAGERPFEALALMTLRALTMPISNAVVERAFSVMSCIKWRKRNRMQLKMIESLMRVRIHLKAVDGRCCKSFEPTRDMFQRFTSEIYDKHHSADDGAGAGPSMGRRVAAGEDAHDPDDPEPMAVDGEVIEVEELQEVDYVILEMIDSVNENDNEL</sequence>
<feature type="compositionally biased region" description="Pro residues" evidence="1">
    <location>
        <begin position="168"/>
        <end position="180"/>
    </location>
</feature>
<evidence type="ECO:0000256" key="1">
    <source>
        <dbReference type="SAM" id="MobiDB-lite"/>
    </source>
</evidence>
<dbReference type="SUPFAM" id="SSF53098">
    <property type="entry name" value="Ribonuclease H-like"/>
    <property type="match status" value="1"/>
</dbReference>
<dbReference type="InterPro" id="IPR008906">
    <property type="entry name" value="HATC_C_dom"/>
</dbReference>
<dbReference type="Pfam" id="PF05699">
    <property type="entry name" value="Dimer_Tnp_hAT"/>
    <property type="match status" value="1"/>
</dbReference>
<organism evidence="3 4">
    <name type="scientific">Frankliniella fusca</name>
    <dbReference type="NCBI Taxonomy" id="407009"/>
    <lineage>
        <taxon>Eukaryota</taxon>
        <taxon>Metazoa</taxon>
        <taxon>Ecdysozoa</taxon>
        <taxon>Arthropoda</taxon>
        <taxon>Hexapoda</taxon>
        <taxon>Insecta</taxon>
        <taxon>Pterygota</taxon>
        <taxon>Neoptera</taxon>
        <taxon>Paraneoptera</taxon>
        <taxon>Thysanoptera</taxon>
        <taxon>Terebrantia</taxon>
        <taxon>Thripoidea</taxon>
        <taxon>Thripidae</taxon>
        <taxon>Frankliniella</taxon>
    </lineage>
</organism>
<dbReference type="GO" id="GO:0046983">
    <property type="term" value="F:protein dimerization activity"/>
    <property type="evidence" value="ECO:0007669"/>
    <property type="project" value="InterPro"/>
</dbReference>
<feature type="domain" description="HAT C-terminal dimerisation" evidence="2">
    <location>
        <begin position="418"/>
        <end position="490"/>
    </location>
</feature>
<evidence type="ECO:0000313" key="3">
    <source>
        <dbReference type="EMBL" id="KAK3929678.1"/>
    </source>
</evidence>
<gene>
    <name evidence="3" type="ORF">KUF71_019509</name>
</gene>
<evidence type="ECO:0000259" key="2">
    <source>
        <dbReference type="Pfam" id="PF05699"/>
    </source>
</evidence>
<feature type="region of interest" description="Disordered" evidence="1">
    <location>
        <begin position="1"/>
        <end position="45"/>
    </location>
</feature>
<accession>A0AAE1HY45</accession>
<dbReference type="EMBL" id="JAHWGI010001402">
    <property type="protein sequence ID" value="KAK3929678.1"/>
    <property type="molecule type" value="Genomic_DNA"/>
</dbReference>
<feature type="compositionally biased region" description="Basic residues" evidence="1">
    <location>
        <begin position="11"/>
        <end position="26"/>
    </location>
</feature>
<feature type="compositionally biased region" description="Basic residues" evidence="1">
    <location>
        <begin position="117"/>
        <end position="135"/>
    </location>
</feature>